<dbReference type="InterPro" id="IPR013113">
    <property type="entry name" value="SIP_FAD-bd"/>
</dbReference>
<accession>A0ABQ3M787</accession>
<comment type="caution">
    <text evidence="2">The sequence shown here is derived from an EMBL/GenBank/DDBJ whole genome shotgun (WGS) entry which is preliminary data.</text>
</comment>
<name>A0ABQ3M787_9PSEU</name>
<reference evidence="3" key="1">
    <citation type="journal article" date="2019" name="Int. J. Syst. Evol. Microbiol.">
        <title>The Global Catalogue of Microorganisms (GCM) 10K type strain sequencing project: providing services to taxonomists for standard genome sequencing and annotation.</title>
        <authorList>
            <consortium name="The Broad Institute Genomics Platform"/>
            <consortium name="The Broad Institute Genome Sequencing Center for Infectious Disease"/>
            <person name="Wu L."/>
            <person name="Ma J."/>
        </authorList>
    </citation>
    <scope>NUCLEOTIDE SEQUENCE [LARGE SCALE GENOMIC DNA]</scope>
    <source>
        <strain evidence="3">CGMCC 4.7367</strain>
    </source>
</reference>
<dbReference type="InterPro" id="IPR039261">
    <property type="entry name" value="FNR_nucleotide-bd"/>
</dbReference>
<dbReference type="InterPro" id="IPR039374">
    <property type="entry name" value="SIP_fam"/>
</dbReference>
<dbReference type="Gene3D" id="3.40.50.80">
    <property type="entry name" value="Nucleotide-binding domain of ferredoxin-NADP reductase (FNR) module"/>
    <property type="match status" value="1"/>
</dbReference>
<evidence type="ECO:0000313" key="3">
    <source>
        <dbReference type="Proteomes" id="UP000605568"/>
    </source>
</evidence>
<gene>
    <name evidence="2" type="ORF">GCM10017774_17820</name>
</gene>
<dbReference type="PANTHER" id="PTHR30157">
    <property type="entry name" value="FERRIC REDUCTASE, NADPH-DEPENDENT"/>
    <property type="match status" value="1"/>
</dbReference>
<evidence type="ECO:0000259" key="1">
    <source>
        <dbReference type="PROSITE" id="PS51384"/>
    </source>
</evidence>
<dbReference type="EMBL" id="BNAR01000002">
    <property type="protein sequence ID" value="GHH34191.1"/>
    <property type="molecule type" value="Genomic_DNA"/>
</dbReference>
<sequence length="273" mass="30392">MSRYSAFERFTVKAATKAAEMMMAPANRREVFDQFVMTVTAVTELGEHMRRITFHAPEFASFEVTGPDEYFGLLVATGRELVMPPDDRINVRTSLREMPEDTRPDLRWYTIRAHRPEVAEIDVDFVVHGDAGPGTRWARRALAGDKAGFRAGGSAYRPPAEGSVLLAADETALPALAAILEVETRPLHVFVEVPDESYRINLDVEWVYRGDAEPGSAVLKAIQDKVLSTVDYAWACGESALATGVRRHLTKDRGVDRKAIMFSGYWKVGSARE</sequence>
<dbReference type="RefSeq" id="WP_229904536.1">
    <property type="nucleotide sequence ID" value="NZ_BNAR01000002.1"/>
</dbReference>
<dbReference type="CDD" id="cd06193">
    <property type="entry name" value="siderophore_interacting"/>
    <property type="match status" value="1"/>
</dbReference>
<feature type="domain" description="FAD-binding FR-type" evidence="1">
    <location>
        <begin position="32"/>
        <end position="159"/>
    </location>
</feature>
<dbReference type="PANTHER" id="PTHR30157:SF0">
    <property type="entry name" value="NADPH-DEPENDENT FERRIC-CHELATE REDUCTASE"/>
    <property type="match status" value="1"/>
</dbReference>
<protein>
    <submittedName>
        <fullName evidence="2">Siderophore-interacting protein</fullName>
    </submittedName>
</protein>
<dbReference type="PROSITE" id="PS51384">
    <property type="entry name" value="FAD_FR"/>
    <property type="match status" value="1"/>
</dbReference>
<organism evidence="2 3">
    <name type="scientific">Lentzea cavernae</name>
    <dbReference type="NCBI Taxonomy" id="2020703"/>
    <lineage>
        <taxon>Bacteria</taxon>
        <taxon>Bacillati</taxon>
        <taxon>Actinomycetota</taxon>
        <taxon>Actinomycetes</taxon>
        <taxon>Pseudonocardiales</taxon>
        <taxon>Pseudonocardiaceae</taxon>
        <taxon>Lentzea</taxon>
    </lineage>
</organism>
<dbReference type="Pfam" id="PF04954">
    <property type="entry name" value="SIP"/>
    <property type="match status" value="1"/>
</dbReference>
<proteinExistence type="predicted"/>
<dbReference type="InterPro" id="IPR017927">
    <property type="entry name" value="FAD-bd_FR_type"/>
</dbReference>
<dbReference type="InterPro" id="IPR007037">
    <property type="entry name" value="SIP_rossman_dom"/>
</dbReference>
<evidence type="ECO:0000313" key="2">
    <source>
        <dbReference type="EMBL" id="GHH34191.1"/>
    </source>
</evidence>
<keyword evidence="3" id="KW-1185">Reference proteome</keyword>
<dbReference type="Pfam" id="PF08021">
    <property type="entry name" value="FAD_binding_9"/>
    <property type="match status" value="1"/>
</dbReference>
<dbReference type="Gene3D" id="2.40.30.10">
    <property type="entry name" value="Translation factors"/>
    <property type="match status" value="1"/>
</dbReference>
<dbReference type="Proteomes" id="UP000605568">
    <property type="component" value="Unassembled WGS sequence"/>
</dbReference>